<evidence type="ECO:0000313" key="2">
    <source>
        <dbReference type="Proteomes" id="UP001221142"/>
    </source>
</evidence>
<sequence length="185" mass="21921">MFRLPQLAKTGRAFSGVRNHMNGPSDLWNPKPGDWNYYSTDHALHFRDPFPPVMANSIDRYKPIYAKWHKLRHIPLPNTWSSDWRYWDHGPEVNRLQRWFQLEYGIKGPIQPMAFLADQPESVFAFETRGGYYIWDGAASVLEKYVARFESHEDFLKRLDKEKMVRVVSLNEDRYKAQMCVEVPL</sequence>
<feature type="non-terminal residue" evidence="1">
    <location>
        <position position="1"/>
    </location>
</feature>
<reference evidence="1" key="1">
    <citation type="submission" date="2023-03" db="EMBL/GenBank/DDBJ databases">
        <title>Massive genome expansion in bonnet fungi (Mycena s.s.) driven by repeated elements and novel gene families across ecological guilds.</title>
        <authorList>
            <consortium name="Lawrence Berkeley National Laboratory"/>
            <person name="Harder C.B."/>
            <person name="Miyauchi S."/>
            <person name="Viragh M."/>
            <person name="Kuo A."/>
            <person name="Thoen E."/>
            <person name="Andreopoulos B."/>
            <person name="Lu D."/>
            <person name="Skrede I."/>
            <person name="Drula E."/>
            <person name="Henrissat B."/>
            <person name="Morin E."/>
            <person name="Kohler A."/>
            <person name="Barry K."/>
            <person name="LaButti K."/>
            <person name="Morin E."/>
            <person name="Salamov A."/>
            <person name="Lipzen A."/>
            <person name="Mereny Z."/>
            <person name="Hegedus B."/>
            <person name="Baldrian P."/>
            <person name="Stursova M."/>
            <person name="Weitz H."/>
            <person name="Taylor A."/>
            <person name="Grigoriev I.V."/>
            <person name="Nagy L.G."/>
            <person name="Martin F."/>
            <person name="Kauserud H."/>
        </authorList>
    </citation>
    <scope>NUCLEOTIDE SEQUENCE</scope>
    <source>
        <strain evidence="1">9284</strain>
    </source>
</reference>
<dbReference type="AlphaFoldDB" id="A0AAD7C801"/>
<keyword evidence="2" id="KW-1185">Reference proteome</keyword>
<gene>
    <name evidence="1" type="ORF">FB45DRAFT_1054122</name>
</gene>
<protein>
    <submittedName>
        <fullName evidence="1">Uncharacterized protein</fullName>
    </submittedName>
</protein>
<name>A0AAD7C801_9AGAR</name>
<dbReference type="EMBL" id="JARKIF010000004">
    <property type="protein sequence ID" value="KAJ7641665.1"/>
    <property type="molecule type" value="Genomic_DNA"/>
</dbReference>
<proteinExistence type="predicted"/>
<comment type="caution">
    <text evidence="1">The sequence shown here is derived from an EMBL/GenBank/DDBJ whole genome shotgun (WGS) entry which is preliminary data.</text>
</comment>
<dbReference type="Proteomes" id="UP001221142">
    <property type="component" value="Unassembled WGS sequence"/>
</dbReference>
<evidence type="ECO:0000313" key="1">
    <source>
        <dbReference type="EMBL" id="KAJ7641665.1"/>
    </source>
</evidence>
<organism evidence="1 2">
    <name type="scientific">Roridomyces roridus</name>
    <dbReference type="NCBI Taxonomy" id="1738132"/>
    <lineage>
        <taxon>Eukaryota</taxon>
        <taxon>Fungi</taxon>
        <taxon>Dikarya</taxon>
        <taxon>Basidiomycota</taxon>
        <taxon>Agaricomycotina</taxon>
        <taxon>Agaricomycetes</taxon>
        <taxon>Agaricomycetidae</taxon>
        <taxon>Agaricales</taxon>
        <taxon>Marasmiineae</taxon>
        <taxon>Mycenaceae</taxon>
        <taxon>Roridomyces</taxon>
    </lineage>
</organism>
<accession>A0AAD7C801</accession>